<evidence type="ECO:0000313" key="5">
    <source>
        <dbReference type="Proteomes" id="UP001347796"/>
    </source>
</evidence>
<dbReference type="SUPFAM" id="SSF52058">
    <property type="entry name" value="L domain-like"/>
    <property type="match status" value="1"/>
</dbReference>
<organism evidence="4 5">
    <name type="scientific">Patella caerulea</name>
    <name type="common">Rayed Mediterranean limpet</name>
    <dbReference type="NCBI Taxonomy" id="87958"/>
    <lineage>
        <taxon>Eukaryota</taxon>
        <taxon>Metazoa</taxon>
        <taxon>Spiralia</taxon>
        <taxon>Lophotrochozoa</taxon>
        <taxon>Mollusca</taxon>
        <taxon>Gastropoda</taxon>
        <taxon>Patellogastropoda</taxon>
        <taxon>Patelloidea</taxon>
        <taxon>Patellidae</taxon>
        <taxon>Patella</taxon>
    </lineage>
</organism>
<dbReference type="InterPro" id="IPR025875">
    <property type="entry name" value="Leu-rich_rpt_4"/>
</dbReference>
<evidence type="ECO:0008006" key="6">
    <source>
        <dbReference type="Google" id="ProtNLM"/>
    </source>
</evidence>
<keyword evidence="5" id="KW-1185">Reference proteome</keyword>
<dbReference type="Pfam" id="PF12799">
    <property type="entry name" value="LRR_4"/>
    <property type="match status" value="1"/>
</dbReference>
<reference evidence="4 5" key="1">
    <citation type="submission" date="2024-01" db="EMBL/GenBank/DDBJ databases">
        <title>The genome of the rayed Mediterranean limpet Patella caerulea (Linnaeus, 1758).</title>
        <authorList>
            <person name="Anh-Thu Weber A."/>
            <person name="Halstead-Nussloch G."/>
        </authorList>
    </citation>
    <scope>NUCLEOTIDE SEQUENCE [LARGE SCALE GENOMIC DNA]</scope>
    <source>
        <strain evidence="4">AATW-2023a</strain>
        <tissue evidence="4">Whole specimen</tissue>
    </source>
</reference>
<evidence type="ECO:0000256" key="1">
    <source>
        <dbReference type="ARBA" id="ARBA00022614"/>
    </source>
</evidence>
<keyword evidence="1" id="KW-0433">Leucine-rich repeat</keyword>
<dbReference type="Proteomes" id="UP001347796">
    <property type="component" value="Unassembled WGS sequence"/>
</dbReference>
<dbReference type="PROSITE" id="PS51450">
    <property type="entry name" value="LRR"/>
    <property type="match status" value="4"/>
</dbReference>
<dbReference type="InterPro" id="IPR050836">
    <property type="entry name" value="SDS22/Internalin_LRR"/>
</dbReference>
<protein>
    <recommendedName>
        <fullName evidence="6">Protein phosphatase 1 regulatory subunit 42</fullName>
    </recommendedName>
</protein>
<gene>
    <name evidence="4" type="ORF">SNE40_012210</name>
</gene>
<evidence type="ECO:0000256" key="3">
    <source>
        <dbReference type="SAM" id="MobiDB-lite"/>
    </source>
</evidence>
<proteinExistence type="predicted"/>
<keyword evidence="2" id="KW-0677">Repeat</keyword>
<dbReference type="SMART" id="SM00365">
    <property type="entry name" value="LRR_SD22"/>
    <property type="match status" value="4"/>
</dbReference>
<dbReference type="CDD" id="cd21340">
    <property type="entry name" value="PPP1R42"/>
    <property type="match status" value="1"/>
</dbReference>
<name>A0AAN8JR29_PATCE</name>
<feature type="region of interest" description="Disordered" evidence="3">
    <location>
        <begin position="1"/>
        <end position="24"/>
    </location>
</feature>
<dbReference type="AlphaFoldDB" id="A0AAN8JR29"/>
<accession>A0AAN8JR29</accession>
<dbReference type="EMBL" id="JAZGQO010000008">
    <property type="protein sequence ID" value="KAK6179973.1"/>
    <property type="molecule type" value="Genomic_DNA"/>
</dbReference>
<dbReference type="InterPro" id="IPR032675">
    <property type="entry name" value="LRR_dom_sf"/>
</dbReference>
<comment type="caution">
    <text evidence="4">The sequence shown here is derived from an EMBL/GenBank/DDBJ whole genome shotgun (WGS) entry which is preliminary data.</text>
</comment>
<evidence type="ECO:0000256" key="2">
    <source>
        <dbReference type="ARBA" id="ARBA00022737"/>
    </source>
</evidence>
<dbReference type="InterPro" id="IPR001611">
    <property type="entry name" value="Leu-rich_rpt"/>
</dbReference>
<evidence type="ECO:0000313" key="4">
    <source>
        <dbReference type="EMBL" id="KAK6179973.1"/>
    </source>
</evidence>
<sequence length="329" mass="37799">MVKLTTELLTRGTSGHTKKNREETQSHYLERLTHLYLEERGIDDVGEELGLCRNLVALYLYDNQLSRIPNLSQNPNLTHLYLQNNNIRKMECLSCLRDLSKLYLGGNAITVLEGIENLKHLQELHIENQQLPSGEKLLFDPRSLKTIVSYVQVLNVSGNNLDSIKELEKAVNLRQLMASDNNITDMKELSLVLNNLTNIWRLELIGNPVCHKSKYRDKIIVMCRKLELLDSKEITDTSRQFLHNWQASKDAQKRKKEEMNKQELPDVLYSDLPPVKGPPIHANIPGYIMPGLPRKQFEQLLVKKSTSDNLIANDPSFKLNKIPRAKVFP</sequence>
<dbReference type="Pfam" id="PF14580">
    <property type="entry name" value="LRR_9"/>
    <property type="match status" value="1"/>
</dbReference>
<dbReference type="PANTHER" id="PTHR46652">
    <property type="entry name" value="LEUCINE-RICH REPEAT AND IQ DOMAIN-CONTAINING PROTEIN 1-RELATED"/>
    <property type="match status" value="1"/>
</dbReference>
<dbReference type="Gene3D" id="3.80.10.10">
    <property type="entry name" value="Ribonuclease Inhibitor"/>
    <property type="match status" value="2"/>
</dbReference>
<dbReference type="PANTHER" id="PTHR46652:SF3">
    <property type="entry name" value="LEUCINE-RICH REPEAT-CONTAINING PROTEIN 9"/>
    <property type="match status" value="1"/>
</dbReference>